<dbReference type="InterPro" id="IPR051044">
    <property type="entry name" value="MAG_DAG_Lipase"/>
</dbReference>
<dbReference type="InterPro" id="IPR029058">
    <property type="entry name" value="AB_hydrolase_fold"/>
</dbReference>
<protein>
    <submittedName>
        <fullName evidence="2">Lysophospholipase, alpha-beta hydrolase superfamily</fullName>
    </submittedName>
</protein>
<dbReference type="SUPFAM" id="SSF53474">
    <property type="entry name" value="alpha/beta-Hydrolases"/>
    <property type="match status" value="1"/>
</dbReference>
<name>A0A1H7WLA9_9BACI</name>
<dbReference type="RefSeq" id="WP_090740777.1">
    <property type="nucleotide sequence ID" value="NZ_FOBW01000001.1"/>
</dbReference>
<keyword evidence="3" id="KW-1185">Reference proteome</keyword>
<accession>A0A1H7WLA9</accession>
<organism evidence="2 3">
    <name type="scientific">Mesobacillus persicus</name>
    <dbReference type="NCBI Taxonomy" id="930146"/>
    <lineage>
        <taxon>Bacteria</taxon>
        <taxon>Bacillati</taxon>
        <taxon>Bacillota</taxon>
        <taxon>Bacilli</taxon>
        <taxon>Bacillales</taxon>
        <taxon>Bacillaceae</taxon>
        <taxon>Mesobacillus</taxon>
    </lineage>
</organism>
<dbReference type="STRING" id="930146.SAMN05192533_101491"/>
<sequence>MIIQGTFNGVGGAELFFRVLPPKVAPKAAVILIHGFGDHSGGLNNLSTSLVKKDYIVYALDLRGHGKSFGKRGYIRSWREFRGDLHAFRKLVALDQPGLPLYIIGHSMGGVITLDYSIDYGEGIAGIVAISPGISYEVKPFERVGITLMGRIKPDLRITKSGNFQLHTKDPVLLAKYNPEGLRHNTATPGLGRGLLQAVNRVVDGAQSIDRPFLLQYGLEDKITPPTKLQRFFNTVASEDKQVLEYPSAKHRPFDESGKEKFLSDLITWLDHQVEKQQKALWTLAGRL</sequence>
<evidence type="ECO:0000313" key="2">
    <source>
        <dbReference type="EMBL" id="SEM22432.1"/>
    </source>
</evidence>
<dbReference type="Proteomes" id="UP000198553">
    <property type="component" value="Unassembled WGS sequence"/>
</dbReference>
<dbReference type="Pfam" id="PF12146">
    <property type="entry name" value="Hydrolase_4"/>
    <property type="match status" value="1"/>
</dbReference>
<evidence type="ECO:0000259" key="1">
    <source>
        <dbReference type="Pfam" id="PF12146"/>
    </source>
</evidence>
<evidence type="ECO:0000313" key="3">
    <source>
        <dbReference type="Proteomes" id="UP000198553"/>
    </source>
</evidence>
<keyword evidence="2" id="KW-0378">Hydrolase</keyword>
<dbReference type="PRINTS" id="PR00111">
    <property type="entry name" value="ABHYDROLASE"/>
</dbReference>
<dbReference type="OrthoDB" id="9806902at2"/>
<proteinExistence type="predicted"/>
<dbReference type="Gene3D" id="3.40.50.1820">
    <property type="entry name" value="alpha/beta hydrolase"/>
    <property type="match status" value="1"/>
</dbReference>
<dbReference type="PANTHER" id="PTHR11614">
    <property type="entry name" value="PHOSPHOLIPASE-RELATED"/>
    <property type="match status" value="1"/>
</dbReference>
<dbReference type="InterPro" id="IPR022742">
    <property type="entry name" value="Hydrolase_4"/>
</dbReference>
<gene>
    <name evidence="2" type="ORF">SAMN05192533_101491</name>
</gene>
<dbReference type="EMBL" id="FOBW01000001">
    <property type="protein sequence ID" value="SEM22432.1"/>
    <property type="molecule type" value="Genomic_DNA"/>
</dbReference>
<feature type="domain" description="Serine aminopeptidase S33" evidence="1">
    <location>
        <begin position="25"/>
        <end position="256"/>
    </location>
</feature>
<dbReference type="GO" id="GO:0016787">
    <property type="term" value="F:hydrolase activity"/>
    <property type="evidence" value="ECO:0007669"/>
    <property type="project" value="UniProtKB-KW"/>
</dbReference>
<dbReference type="AlphaFoldDB" id="A0A1H7WLA9"/>
<reference evidence="3" key="1">
    <citation type="submission" date="2016-10" db="EMBL/GenBank/DDBJ databases">
        <authorList>
            <person name="Varghese N."/>
            <person name="Submissions S."/>
        </authorList>
    </citation>
    <scope>NUCLEOTIDE SEQUENCE [LARGE SCALE GENOMIC DNA]</scope>
    <source>
        <strain evidence="3">B48,IBRC-M 10115,DSM 25386,CECT 8001</strain>
    </source>
</reference>
<dbReference type="InterPro" id="IPR000073">
    <property type="entry name" value="AB_hydrolase_1"/>
</dbReference>